<evidence type="ECO:0000313" key="3">
    <source>
        <dbReference type="WBParaSite" id="TCNE_0000298801-mRNA-1"/>
    </source>
</evidence>
<dbReference type="AlphaFoldDB" id="A0A183U3B8"/>
<organism evidence="2 3">
    <name type="scientific">Toxocara canis</name>
    <name type="common">Canine roundworm</name>
    <dbReference type="NCBI Taxonomy" id="6265"/>
    <lineage>
        <taxon>Eukaryota</taxon>
        <taxon>Metazoa</taxon>
        <taxon>Ecdysozoa</taxon>
        <taxon>Nematoda</taxon>
        <taxon>Chromadorea</taxon>
        <taxon>Rhabditida</taxon>
        <taxon>Spirurina</taxon>
        <taxon>Ascaridomorpha</taxon>
        <taxon>Ascaridoidea</taxon>
        <taxon>Toxocaridae</taxon>
        <taxon>Toxocara</taxon>
    </lineage>
</organism>
<name>A0A183U3B8_TOXCA</name>
<keyword evidence="2" id="KW-1185">Reference proteome</keyword>
<reference evidence="3" key="1">
    <citation type="submission" date="2016-06" db="UniProtKB">
        <authorList>
            <consortium name="WormBaseParasite"/>
        </authorList>
    </citation>
    <scope>IDENTIFICATION</scope>
</reference>
<protein>
    <submittedName>
        <fullName evidence="3">DDE_Tnp_1_7 domain-containing protein</fullName>
    </submittedName>
</protein>
<dbReference type="Proteomes" id="UP000050794">
    <property type="component" value="Unassembled WGS sequence"/>
</dbReference>
<gene>
    <name evidence="1" type="ORF">TCNE_LOCUS2988</name>
</gene>
<proteinExistence type="predicted"/>
<dbReference type="WBParaSite" id="TCNE_0000298801-mRNA-1">
    <property type="protein sequence ID" value="TCNE_0000298801-mRNA-1"/>
    <property type="gene ID" value="TCNE_0000298801"/>
</dbReference>
<sequence>MFKKYGYLIDRIEWPFVKLKRQLNCSAVFEDWLAIANAHNASQEPPHEIPLDLVPAAVYVEQFGTSRKMYQTMKSVKSVVINITSTLLDQTGNESPFHEYKSINL</sequence>
<accession>A0A183U3B8</accession>
<evidence type="ECO:0000313" key="1">
    <source>
        <dbReference type="EMBL" id="VDM28705.1"/>
    </source>
</evidence>
<dbReference type="EMBL" id="UYWY01003437">
    <property type="protein sequence ID" value="VDM28705.1"/>
    <property type="molecule type" value="Genomic_DNA"/>
</dbReference>
<reference evidence="1 2" key="2">
    <citation type="submission" date="2018-11" db="EMBL/GenBank/DDBJ databases">
        <authorList>
            <consortium name="Pathogen Informatics"/>
        </authorList>
    </citation>
    <scope>NUCLEOTIDE SEQUENCE [LARGE SCALE GENOMIC DNA]</scope>
</reference>
<evidence type="ECO:0000313" key="2">
    <source>
        <dbReference type="Proteomes" id="UP000050794"/>
    </source>
</evidence>